<evidence type="ECO:0000259" key="7">
    <source>
        <dbReference type="Pfam" id="PF12698"/>
    </source>
</evidence>
<dbReference type="NCBIfam" id="TIGR03061">
    <property type="entry name" value="pip_yhgE_Nterm"/>
    <property type="match status" value="1"/>
</dbReference>
<dbReference type="InterPro" id="IPR017500">
    <property type="entry name" value="Phage_infect_YhgE_N"/>
</dbReference>
<feature type="transmembrane region" description="Helical" evidence="6">
    <location>
        <begin position="562"/>
        <end position="589"/>
    </location>
</feature>
<evidence type="ECO:0000256" key="5">
    <source>
        <dbReference type="SAM" id="Coils"/>
    </source>
</evidence>
<keyword evidence="4 6" id="KW-0472">Membrane</keyword>
<feature type="transmembrane region" description="Helical" evidence="6">
    <location>
        <begin position="524"/>
        <end position="541"/>
    </location>
</feature>
<reference evidence="8" key="1">
    <citation type="submission" date="2020-08" db="EMBL/GenBank/DDBJ databases">
        <authorList>
            <person name="Liu C."/>
            <person name="Sun Q."/>
        </authorList>
    </citation>
    <scope>NUCLEOTIDE SEQUENCE</scope>
    <source>
        <strain evidence="8">BX16</strain>
    </source>
</reference>
<dbReference type="InterPro" id="IPR013525">
    <property type="entry name" value="ABC2_TM"/>
</dbReference>
<feature type="transmembrane region" description="Helical" evidence="6">
    <location>
        <begin position="683"/>
        <end position="704"/>
    </location>
</feature>
<keyword evidence="3 6" id="KW-1133">Transmembrane helix</keyword>
<evidence type="ECO:0000256" key="2">
    <source>
        <dbReference type="ARBA" id="ARBA00022692"/>
    </source>
</evidence>
<feature type="domain" description="ABC-2 type transporter transmembrane" evidence="7">
    <location>
        <begin position="35"/>
        <end position="202"/>
    </location>
</feature>
<feature type="transmembrane region" description="Helical" evidence="6">
    <location>
        <begin position="595"/>
        <end position="619"/>
    </location>
</feature>
<organism evidence="8 9">
    <name type="scientific">Lentihominibacter faecis</name>
    <dbReference type="NCBI Taxonomy" id="2764712"/>
    <lineage>
        <taxon>Bacteria</taxon>
        <taxon>Bacillati</taxon>
        <taxon>Bacillota</taxon>
        <taxon>Clostridia</taxon>
        <taxon>Peptostreptococcales</taxon>
        <taxon>Anaerovoracaceae</taxon>
        <taxon>Lentihominibacter</taxon>
    </lineage>
</organism>
<evidence type="ECO:0000256" key="3">
    <source>
        <dbReference type="ARBA" id="ARBA00022989"/>
    </source>
</evidence>
<feature type="transmembrane region" description="Helical" evidence="6">
    <location>
        <begin position="626"/>
        <end position="644"/>
    </location>
</feature>
<dbReference type="EMBL" id="JACRWC010000028">
    <property type="protein sequence ID" value="MBC5998692.1"/>
    <property type="molecule type" value="Genomic_DNA"/>
</dbReference>
<accession>A0A923NBL7</accession>
<dbReference type="Proteomes" id="UP000644115">
    <property type="component" value="Unassembled WGS sequence"/>
</dbReference>
<evidence type="ECO:0000313" key="9">
    <source>
        <dbReference type="Proteomes" id="UP000644115"/>
    </source>
</evidence>
<dbReference type="GO" id="GO:0140359">
    <property type="term" value="F:ABC-type transporter activity"/>
    <property type="evidence" value="ECO:0007669"/>
    <property type="project" value="InterPro"/>
</dbReference>
<evidence type="ECO:0000256" key="1">
    <source>
        <dbReference type="ARBA" id="ARBA00004141"/>
    </source>
</evidence>
<sequence>MKTVFRIFLRDLKRLSRNRAAALVMVGVCLLPSLYAWFNIAANMDPYGNTAGIKVAIANCDRGASSDMISLNAGDTIVQSLKKNDQLGWVFVDEKKAKEGVRSGKYYAAIVIPDDFSNSLLSVLSGEIKDPKLDYYINEKKNAIAPKITDTGATTIQQEINDTFSAVASEAISKLIQKAANQMSADLNSADADLMNTIQNVRNNLADYQKTIDSFKKTVAGSKPVLQDAIASLDDVDSAAKGASDAFSNTQKLFQQARDGLQDFSVALTGGLSGSEAALTNFSVTSGNRLGALETTGSQVSAALDDNIAAAEKLQQKNQKLIQSLDALQSSTGGGSDLSQQISDIKGQTQSYTDLLNSLKSGKKTIDGAVTSAADARSDLGDLSAKSQDSLQDVKQKLLEDLIPKLYRVLDDLASVNGSLSTALSGIEPLTEQGRTILKQLDAGLSASVKQLEQTGQSLVRVDESLEQIQTDLNALHSSETYQDLLTLEGIDSDRIADFMASPVSLESKVVYNVDNYGTGMTPFYTNLALWVGGLILVSILKQEVDPAGISRKRLDPTRAYFGRWLLFMAAGAIQGLIVCLGDLLLLGVQCVHPLLFVLEGIYCSFVYVNIIYALAITFKHIGKAVAVLLIILQIPGSSGTYPIEMMPEFFQKLYPLFPFSYGIDAMREAIAGFYGNLFVKDLLYLLVFVALSFFTGLVIRPLIMNLNHMFDRHLEKSELMLGEVPVSPEPNRKFYAVLKALLQHEESKVQLLEKSVQFERYYPKLIRWGFICMIVIPLLLLILMFSLESRLVFLVLWIVSLIVICGYLICVEYIHDKMHRQLEINGMTVEDLTKSIKEEKER</sequence>
<protein>
    <submittedName>
        <fullName evidence="8">YhgE/Pip domain-containing protein</fullName>
    </submittedName>
</protein>
<dbReference type="Pfam" id="PF12698">
    <property type="entry name" value="ABC2_membrane_3"/>
    <property type="match status" value="2"/>
</dbReference>
<feature type="transmembrane region" description="Helical" evidence="6">
    <location>
        <begin position="792"/>
        <end position="815"/>
    </location>
</feature>
<evidence type="ECO:0000256" key="6">
    <source>
        <dbReference type="SAM" id="Phobius"/>
    </source>
</evidence>
<name>A0A923NBL7_9FIRM</name>
<dbReference type="PANTHER" id="PTHR43077:SF10">
    <property type="entry name" value="TRANSPORT PERMEASE PROTEIN"/>
    <property type="match status" value="1"/>
</dbReference>
<dbReference type="PANTHER" id="PTHR43077">
    <property type="entry name" value="TRANSPORT PERMEASE YVFS-RELATED"/>
    <property type="match status" value="1"/>
</dbReference>
<dbReference type="RefSeq" id="WP_249286245.1">
    <property type="nucleotide sequence ID" value="NZ_JACRWC010000028.1"/>
</dbReference>
<dbReference type="GO" id="GO:0016020">
    <property type="term" value="C:membrane"/>
    <property type="evidence" value="ECO:0007669"/>
    <property type="project" value="UniProtKB-SubCell"/>
</dbReference>
<feature type="domain" description="ABC-2 type transporter transmembrane" evidence="7">
    <location>
        <begin position="349"/>
        <end position="698"/>
    </location>
</feature>
<evidence type="ECO:0000313" key="8">
    <source>
        <dbReference type="EMBL" id="MBC5998692.1"/>
    </source>
</evidence>
<dbReference type="Gene3D" id="3.40.1710.10">
    <property type="entry name" value="abc type-2 transporter like domain"/>
    <property type="match status" value="1"/>
</dbReference>
<keyword evidence="9" id="KW-1185">Reference proteome</keyword>
<dbReference type="InterPro" id="IPR051328">
    <property type="entry name" value="T7SS_ABC-Transporter"/>
</dbReference>
<proteinExistence type="predicted"/>
<dbReference type="InterPro" id="IPR017501">
    <property type="entry name" value="Phage_infect_YhgE_C"/>
</dbReference>
<comment type="subcellular location">
    <subcellularLocation>
        <location evidence="1">Membrane</location>
        <topology evidence="1">Multi-pass membrane protein</topology>
    </subcellularLocation>
</comment>
<gene>
    <name evidence="8" type="ORF">H8876_01470</name>
</gene>
<dbReference type="AlphaFoldDB" id="A0A923NBL7"/>
<feature type="transmembrane region" description="Helical" evidence="6">
    <location>
        <begin position="766"/>
        <end position="786"/>
    </location>
</feature>
<evidence type="ECO:0000256" key="4">
    <source>
        <dbReference type="ARBA" id="ARBA00023136"/>
    </source>
</evidence>
<keyword evidence="5" id="KW-0175">Coiled coil</keyword>
<keyword evidence="2 6" id="KW-0812">Transmembrane</keyword>
<dbReference type="NCBIfam" id="TIGR03062">
    <property type="entry name" value="pip_yhgE_Cterm"/>
    <property type="match status" value="1"/>
</dbReference>
<comment type="caution">
    <text evidence="8">The sequence shown here is derived from an EMBL/GenBank/DDBJ whole genome shotgun (WGS) entry which is preliminary data.</text>
</comment>
<feature type="coiled-coil region" evidence="5">
    <location>
        <begin position="304"/>
        <end position="331"/>
    </location>
</feature>